<evidence type="ECO:0000256" key="6">
    <source>
        <dbReference type="PIRSR" id="PIRSR002549-2"/>
    </source>
</evidence>
<dbReference type="PIRSF" id="PIRSF002549">
    <property type="entry name" value="Transferrin"/>
    <property type="match status" value="1"/>
</dbReference>
<feature type="domain" description="Transferrin-like" evidence="10">
    <location>
        <begin position="363"/>
        <end position="700"/>
    </location>
</feature>
<evidence type="ECO:0000259" key="10">
    <source>
        <dbReference type="PROSITE" id="PS51408"/>
    </source>
</evidence>
<feature type="binding site" evidence="6">
    <location>
        <position position="472"/>
    </location>
    <ligand>
        <name>hydrogencarbonate</name>
        <dbReference type="ChEBI" id="CHEBI:17544"/>
        <label>1</label>
    </ligand>
</feature>
<feature type="disulfide bond" evidence="8">
    <location>
        <begin position="366"/>
        <end position="403"/>
    </location>
</feature>
<reference evidence="12" key="1">
    <citation type="submission" date="2011-05" db="EMBL/GenBank/DDBJ databases">
        <authorList>
            <person name="Richards S.R."/>
            <person name="Qu J."/>
            <person name="Jiang H."/>
            <person name="Jhangiani S.N."/>
            <person name="Agravi P."/>
            <person name="Goodspeed R."/>
            <person name="Gross S."/>
            <person name="Mandapat C."/>
            <person name="Jackson L."/>
            <person name="Mathew T."/>
            <person name="Pu L."/>
            <person name="Thornton R."/>
            <person name="Saada N."/>
            <person name="Wilczek-Boney K.B."/>
            <person name="Lee S."/>
            <person name="Kovar C."/>
            <person name="Wu Y."/>
            <person name="Scherer S.E."/>
            <person name="Worley K.C."/>
            <person name="Muzny D.M."/>
            <person name="Gibbs R."/>
        </authorList>
    </citation>
    <scope>NUCLEOTIDE SEQUENCE</scope>
    <source>
        <strain evidence="12">Brora</strain>
    </source>
</reference>
<dbReference type="EMBL" id="JH430212">
    <property type="status" value="NOT_ANNOTATED_CDS"/>
    <property type="molecule type" value="Genomic_DNA"/>
</dbReference>
<dbReference type="InterPro" id="IPR018195">
    <property type="entry name" value="Transferrin_Fe_BS"/>
</dbReference>
<organism evidence="11 12">
    <name type="scientific">Strigamia maritima</name>
    <name type="common">European centipede</name>
    <name type="synonym">Geophilus maritimus</name>
    <dbReference type="NCBI Taxonomy" id="126957"/>
    <lineage>
        <taxon>Eukaryota</taxon>
        <taxon>Metazoa</taxon>
        <taxon>Ecdysozoa</taxon>
        <taxon>Arthropoda</taxon>
        <taxon>Myriapoda</taxon>
        <taxon>Chilopoda</taxon>
        <taxon>Pleurostigmophora</taxon>
        <taxon>Geophilomorpha</taxon>
        <taxon>Linotaeniidae</taxon>
        <taxon>Strigamia</taxon>
    </lineage>
</organism>
<dbReference type="SUPFAM" id="SSF53850">
    <property type="entry name" value="Periplasmic binding protein-like II"/>
    <property type="match status" value="2"/>
</dbReference>
<feature type="disulfide bond" evidence="8">
    <location>
        <begin position="602"/>
        <end position="616"/>
    </location>
</feature>
<keyword evidence="5 7" id="KW-0479">Metal-binding</keyword>
<dbReference type="GO" id="GO:0005615">
    <property type="term" value="C:extracellular space"/>
    <property type="evidence" value="ECO:0007669"/>
    <property type="project" value="InterPro"/>
</dbReference>
<feature type="binding site" evidence="6">
    <location>
        <position position="146"/>
    </location>
    <ligand>
        <name>hydrogencarbonate</name>
        <dbReference type="ChEBI" id="CHEBI:17544"/>
        <label>1</label>
    </ligand>
</feature>
<dbReference type="eggNOG" id="ENOG502QSZB">
    <property type="taxonomic scope" value="Eukaryota"/>
</dbReference>
<dbReference type="GO" id="GO:0005769">
    <property type="term" value="C:early endosome"/>
    <property type="evidence" value="ECO:0007669"/>
    <property type="project" value="TreeGrafter"/>
</dbReference>
<dbReference type="AlphaFoldDB" id="T1IIX4"/>
<evidence type="ECO:0000256" key="2">
    <source>
        <dbReference type="ARBA" id="ARBA00022525"/>
    </source>
</evidence>
<dbReference type="GO" id="GO:0006826">
    <property type="term" value="P:iron ion transport"/>
    <property type="evidence" value="ECO:0007669"/>
    <property type="project" value="UniProtKB-KW"/>
</dbReference>
<dbReference type="Proteomes" id="UP000014500">
    <property type="component" value="Unassembled WGS sequence"/>
</dbReference>
<dbReference type="PROSITE" id="PS51408">
    <property type="entry name" value="TRANSFERRIN_LIKE_4"/>
    <property type="match status" value="2"/>
</dbReference>
<dbReference type="InterPro" id="IPR001156">
    <property type="entry name" value="Transferrin-like_dom"/>
</dbReference>
<dbReference type="PROSITE" id="PS00207">
    <property type="entry name" value="TRANSFERRIN_LIKE_3"/>
    <property type="match status" value="1"/>
</dbReference>
<feature type="disulfide bond" evidence="8">
    <location>
        <begin position="39"/>
        <end position="57"/>
    </location>
</feature>
<dbReference type="Pfam" id="PF00405">
    <property type="entry name" value="Transferrin"/>
    <property type="match status" value="2"/>
</dbReference>
<feature type="binding site" evidence="7">
    <location>
        <position position="555"/>
    </location>
    <ligand>
        <name>Fe(3+)</name>
        <dbReference type="ChEBI" id="CHEBI:29034"/>
        <label>2</label>
    </ligand>
</feature>
<dbReference type="FunFam" id="3.40.190.10:FF:000095">
    <property type="entry name" value="Lactotransferrin"/>
    <property type="match status" value="1"/>
</dbReference>
<comment type="similarity">
    <text evidence="5">Belongs to the transferrin family.</text>
</comment>
<keyword evidence="12" id="KW-1185">Reference proteome</keyword>
<dbReference type="OMA" id="CPVPAMT"/>
<evidence type="ECO:0000256" key="9">
    <source>
        <dbReference type="SAM" id="SignalP"/>
    </source>
</evidence>
<accession>T1IIX4</accession>
<keyword evidence="5 7" id="KW-0408">Iron</keyword>
<keyword evidence="3" id="KW-0677">Repeat</keyword>
<dbReference type="PhylomeDB" id="T1IIX4"/>
<keyword evidence="2" id="KW-0964">Secreted</keyword>
<evidence type="ECO:0000256" key="5">
    <source>
        <dbReference type="PIRNR" id="PIRNR002549"/>
    </source>
</evidence>
<feature type="signal peptide" evidence="9">
    <location>
        <begin position="1"/>
        <end position="18"/>
    </location>
</feature>
<reference evidence="11" key="2">
    <citation type="submission" date="2015-02" db="UniProtKB">
        <authorList>
            <consortium name="EnsemblMetazoa"/>
        </authorList>
    </citation>
    <scope>IDENTIFICATION</scope>
</reference>
<dbReference type="PANTHER" id="PTHR11485">
    <property type="entry name" value="TRANSFERRIN"/>
    <property type="match status" value="1"/>
</dbReference>
<dbReference type="GO" id="GO:0055037">
    <property type="term" value="C:recycling endosome"/>
    <property type="evidence" value="ECO:0007669"/>
    <property type="project" value="TreeGrafter"/>
</dbReference>
<comment type="subcellular location">
    <subcellularLocation>
        <location evidence="1">Secreted</location>
    </subcellularLocation>
</comment>
<feature type="disulfide bond" evidence="8">
    <location>
        <begin position="199"/>
        <end position="206"/>
    </location>
</feature>
<dbReference type="PROSITE" id="PS00205">
    <property type="entry name" value="TRANSFERRIN_LIKE_1"/>
    <property type="match status" value="1"/>
</dbReference>
<evidence type="ECO:0000256" key="7">
    <source>
        <dbReference type="PIRSR" id="PIRSR002549-3"/>
    </source>
</evidence>
<feature type="disulfide bond" evidence="8">
    <location>
        <begin position="376"/>
        <end position="394"/>
    </location>
</feature>
<feature type="binding site" evidence="6">
    <location>
        <position position="476"/>
    </location>
    <ligand>
        <name>hydrogencarbonate</name>
        <dbReference type="ChEBI" id="CHEBI:17544"/>
        <label>1</label>
    </ligand>
</feature>
<name>T1IIX4_STRMM</name>
<evidence type="ECO:0000256" key="4">
    <source>
        <dbReference type="ARBA" id="ARBA00023157"/>
    </source>
</evidence>
<dbReference type="PRINTS" id="PR00422">
    <property type="entry name" value="TRANSFERRIN"/>
</dbReference>
<feature type="binding site" evidence="7">
    <location>
        <position position="446"/>
    </location>
    <ligand>
        <name>Fe(3+)</name>
        <dbReference type="ChEBI" id="CHEBI:29034"/>
        <label>1</label>
    </ligand>
</feature>
<keyword evidence="5" id="KW-0813">Transport</keyword>
<evidence type="ECO:0000256" key="3">
    <source>
        <dbReference type="ARBA" id="ARBA00022737"/>
    </source>
</evidence>
<feature type="binding site" evidence="6">
    <location>
        <position position="478"/>
    </location>
    <ligand>
        <name>hydrogencarbonate</name>
        <dbReference type="ChEBI" id="CHEBI:17544"/>
        <label>1</label>
    </ligand>
</feature>
<keyword evidence="5" id="KW-0406">Ion transport</keyword>
<feature type="chain" id="PRO_5004578558" description="Transferrin-like domain-containing protein" evidence="9">
    <location>
        <begin position="19"/>
        <end position="715"/>
    </location>
</feature>
<dbReference type="Gene3D" id="3.40.190.10">
    <property type="entry name" value="Periplasmic binding protein-like II"/>
    <property type="match status" value="4"/>
</dbReference>
<feature type="disulfide bond" evidence="8">
    <location>
        <begin position="513"/>
        <end position="536"/>
    </location>
</feature>
<keyword evidence="5" id="KW-0410">Iron transport</keyword>
<feature type="disulfide bond" evidence="8">
    <location>
        <begin position="29"/>
        <end position="66"/>
    </location>
</feature>
<evidence type="ECO:0000256" key="1">
    <source>
        <dbReference type="ARBA" id="ARBA00004613"/>
    </source>
</evidence>
<dbReference type="SMART" id="SM00094">
    <property type="entry name" value="TR_FER"/>
    <property type="match status" value="2"/>
</dbReference>
<dbReference type="CDD" id="cd13529">
    <property type="entry name" value="PBP2_transferrin"/>
    <property type="match status" value="2"/>
</dbReference>
<dbReference type="InterPro" id="IPR016357">
    <property type="entry name" value="Transferrin"/>
</dbReference>
<feature type="binding site" evidence="7">
    <location>
        <position position="418"/>
    </location>
    <ligand>
        <name>Fe(3+)</name>
        <dbReference type="ChEBI" id="CHEBI:29034"/>
        <label>1</label>
    </ligand>
</feature>
<evidence type="ECO:0000256" key="8">
    <source>
        <dbReference type="PIRSR" id="PIRSR002549-4"/>
    </source>
</evidence>
<feature type="disulfide bond" evidence="8">
    <location>
        <begin position="470"/>
        <end position="561"/>
    </location>
</feature>
<sequence>MFASNIGFALTFLVVVNAAPTSILPARWCVTSDAEEAKCKALKQNLHERNILPGIDCIRAQDKYDCMAQIENRNADVSCYWSMDTYVAGKHHGLVPFLSEKHTSEDGWTYAYYALALIHKSDDSIHSLEDLRGKKSCHTGVNRHVGWLYPTSQFVQRGFFQDADCVNNVANVAKFFNASCVSGVKNSAFDPDGKYDNMCQLCGGDCSSNDPYASYTGSLKCLLDKRGDVAFIKDTTWGEVLKERPEIAEKRDDYRLLCLDGSRKPLDDYKECNWGTIPERACMTSPNLPVEQMIAIQDMLIMAQSDQSTFKMFESTNYGGKSLMFGDYTKQLAPVGDKNDYVSFLGDYMNVREKQFACEAPAARWCTISDAEQSKCHRMRDALAARFIRPDIECVKSSDTAACLKDIHDGKVDLISLDGGDIYKGGKEYSVQVIANENAGAGKAKYYAVAVAKKENADLKLTNLNGKKSCHTGIGRTAGWNIPAGTLLSSGQISMPADCNIAEAVGNYFSASCAPGALLSAYNPTGKNPASLCELCAGSGDAKCSRTENEPFYGYTGAFRCMATGVGDVAFVKHVTALSNTDGKNQDEWAKNLHSQDFELLCKDGTRKPITDYASCNLARVASHGIVTAGDKDTTKITQYNFMLQLGSIYYGKNSTPNPAFQLFQSGPGAKDLLFSDSTSGIEVIPPPHRPYRAYLGDIADVFDHISQDSCKSTK</sequence>
<proteinExistence type="inferred from homology"/>
<feature type="binding site" evidence="6">
    <location>
        <position position="479"/>
    </location>
    <ligand>
        <name>hydrogencarbonate</name>
        <dbReference type="ChEBI" id="CHEBI:17544"/>
        <label>1</label>
    </ligand>
</feature>
<feature type="binding site" evidence="7">
    <location>
        <position position="624"/>
    </location>
    <ligand>
        <name>Fe(3+)</name>
        <dbReference type="ChEBI" id="CHEBI:29034"/>
        <label>1</label>
    </ligand>
</feature>
<protein>
    <recommendedName>
        <fullName evidence="10">Transferrin-like domain-containing protein</fullName>
    </recommendedName>
</protein>
<keyword evidence="4 8" id="KW-1015">Disulfide bond</keyword>
<dbReference type="PANTHER" id="PTHR11485:SF29">
    <property type="entry name" value="TRANSFERRIN 2"/>
    <property type="match status" value="1"/>
</dbReference>
<feature type="disulfide bond" evidence="8">
    <location>
        <begin position="258"/>
        <end position="272"/>
    </location>
</feature>
<feature type="disulfide bond" evidence="8">
    <location>
        <begin position="180"/>
        <end position="202"/>
    </location>
</feature>
<dbReference type="EnsemblMetazoa" id="SMAR000828-RA">
    <property type="protein sequence ID" value="SMAR000828-PA"/>
    <property type="gene ID" value="SMAR000828"/>
</dbReference>
<feature type="disulfide bond" evidence="8">
    <location>
        <begin position="533"/>
        <end position="544"/>
    </location>
</feature>
<dbReference type="STRING" id="126957.T1IIX4"/>
<keyword evidence="9" id="KW-0732">Signal</keyword>
<dbReference type="GO" id="GO:0046872">
    <property type="term" value="F:metal ion binding"/>
    <property type="evidence" value="ECO:0007669"/>
    <property type="project" value="UniProtKB-KW"/>
</dbReference>
<evidence type="ECO:0000313" key="12">
    <source>
        <dbReference type="Proteomes" id="UP000014500"/>
    </source>
</evidence>
<feature type="binding site" evidence="7">
    <location>
        <position position="112"/>
    </location>
    <ligand>
        <name>Fe(3+)</name>
        <dbReference type="ChEBI" id="CHEBI:29034"/>
        <label>1</label>
    </ligand>
</feature>
<evidence type="ECO:0000313" key="11">
    <source>
        <dbReference type="EnsemblMetazoa" id="SMAR000828-PA"/>
    </source>
</evidence>
<feature type="binding site" evidence="6">
    <location>
        <position position="143"/>
    </location>
    <ligand>
        <name>hydrogencarbonate</name>
        <dbReference type="ChEBI" id="CHEBI:17544"/>
        <label>1</label>
    </ligand>
</feature>
<dbReference type="HOGENOM" id="CLU_011309_1_0_1"/>
<feature type="binding site" evidence="6">
    <location>
        <position position="139"/>
    </location>
    <ligand>
        <name>hydrogencarbonate</name>
        <dbReference type="ChEBI" id="CHEBI:17544"/>
        <label>1</label>
    </ligand>
</feature>
<dbReference type="GO" id="GO:0005886">
    <property type="term" value="C:plasma membrane"/>
    <property type="evidence" value="ECO:0007669"/>
    <property type="project" value="TreeGrafter"/>
</dbReference>
<feature type="domain" description="Transferrin-like" evidence="10">
    <location>
        <begin position="26"/>
        <end position="353"/>
    </location>
</feature>
<feature type="disulfide bond" evidence="8">
    <location>
        <begin position="137"/>
        <end position="221"/>
    </location>
</feature>
<feature type="binding site" evidence="7">
    <location>
        <position position="215"/>
    </location>
    <ligand>
        <name>Fe(3+)</name>
        <dbReference type="ChEBI" id="CHEBI:29034"/>
        <label>1</label>
    </ligand>
</feature>